<dbReference type="EMBL" id="WWCW01000004">
    <property type="protein sequence ID" value="MYM86097.1"/>
    <property type="molecule type" value="Genomic_DNA"/>
</dbReference>
<dbReference type="Proteomes" id="UP000470302">
    <property type="component" value="Unassembled WGS sequence"/>
</dbReference>
<evidence type="ECO:0000313" key="4">
    <source>
        <dbReference type="EMBL" id="MYM86097.1"/>
    </source>
</evidence>
<dbReference type="RefSeq" id="WP_161095376.1">
    <property type="nucleotide sequence ID" value="NZ_WWCW01000004.1"/>
</dbReference>
<evidence type="ECO:0000259" key="2">
    <source>
        <dbReference type="Pfam" id="PF13699"/>
    </source>
</evidence>
<feature type="non-terminal residue" evidence="4">
    <location>
        <position position="1"/>
    </location>
</feature>
<reference evidence="4 5" key="1">
    <citation type="submission" date="2020-01" db="EMBL/GenBank/DDBJ databases">
        <title>Novel species isolated from a subtropical stream in China.</title>
        <authorList>
            <person name="Lu H."/>
        </authorList>
    </citation>
    <scope>NUCLEOTIDE SEQUENCE [LARGE SCALE GENOMIC DNA]</scope>
    <source>
        <strain evidence="4 5">FT82W</strain>
    </source>
</reference>
<feature type="region of interest" description="Disordered" evidence="1">
    <location>
        <begin position="768"/>
        <end position="787"/>
    </location>
</feature>
<feature type="domain" description="Putative RNase-like toxin toxin1" evidence="3">
    <location>
        <begin position="530"/>
        <end position="611"/>
    </location>
</feature>
<dbReference type="InterPro" id="IPR029137">
    <property type="entry name" value="Ntox1"/>
</dbReference>
<evidence type="ECO:0000313" key="5">
    <source>
        <dbReference type="Proteomes" id="UP000470302"/>
    </source>
</evidence>
<protein>
    <submittedName>
        <fullName evidence="4">DUF4157 domain-containing protein</fullName>
    </submittedName>
</protein>
<feature type="region of interest" description="Disordered" evidence="1">
    <location>
        <begin position="629"/>
        <end position="661"/>
    </location>
</feature>
<dbReference type="InterPro" id="IPR025295">
    <property type="entry name" value="eCIS_core_dom"/>
</dbReference>
<proteinExistence type="predicted"/>
<sequence>PGRALDPSSRAAMERGFGRDFSHVRIHSGEAAAESARAVRAHAYTVGDHIVLGDGVGSLHGGSGRDLLAHELAHVVQQSGGGGAHPAALEQEADRAAQSIGGGVPFEVRGSAAPSVQRMPDGSTTEFLKQKAIEGALSALGLNSTALKLVGAGIGGAIEGFRTQWTDGGTGQRLGKHLSEFSLKDVPALLSGYVQGVIQGVVSPITDLFSLFVLVEQGRDFAAKLAESALFGKSGQHAELDAILQSIAELVAPMRDVVKEMKSHPLATLKSLLEFASSQGPMMTKMEDMATNAGLSGGKAIALSLEEPWEKKEKKEEPKFSIWKQPAQWANQKLEQAGEALLSGPWGRVGNKAGYALGFAVVQIVLLVFSDGIGNFIASIGRGMTTIAKAGSLLGKTLEGVGKFVQAAGAGIRAVEEAVAAVMGFLSKPLLPVLEPLMKPFGKVMDRLSKFLRKLFGVAEKESAHLAATAVAKTEGALVHAPAPPTPPHAPAAAPKPAPHAADVHAGKAVPPPDAAVHPKPGPADGRGKIMADEPVDGHRLRVREGGEIEMCSPEPCPLLQQLYGDIIAESEAMKAEMAAIRQLSKSNPKLAAKRTAALKKKLDSIARMRAPDPADLDKEFESFKDLVREEGGDPSDLGMGPAAKTTDSTAPKDHPLKQDIGVDVDEIKPVGGEVDLQGKPVPLDERMKAATSLEDRELKDSMTNERSKGLGLDPRDPARLGRERKAVSLKPGSGGPGAKGNEHLALFGKPLGDIEELRTVHQKLLDKMKRKAPSSPIDTKKKLNTSLRRRFKGGATDEAERIAEALERGGFGYVEVTRPDGKTVKVLRALSAQEMQRRGYVFSKRGGWTKAE</sequence>
<evidence type="ECO:0000256" key="1">
    <source>
        <dbReference type="SAM" id="MobiDB-lite"/>
    </source>
</evidence>
<evidence type="ECO:0000259" key="3">
    <source>
        <dbReference type="Pfam" id="PF15500"/>
    </source>
</evidence>
<feature type="compositionally biased region" description="Pro residues" evidence="1">
    <location>
        <begin position="482"/>
        <end position="498"/>
    </location>
</feature>
<gene>
    <name evidence="4" type="ORF">GTP91_02770</name>
</gene>
<accession>A0A845FZ89</accession>
<feature type="region of interest" description="Disordered" evidence="1">
    <location>
        <begin position="479"/>
        <end position="532"/>
    </location>
</feature>
<name>A0A845FZ89_9BURK</name>
<dbReference type="Pfam" id="PF15500">
    <property type="entry name" value="Ntox1"/>
    <property type="match status" value="1"/>
</dbReference>
<feature type="region of interest" description="Disordered" evidence="1">
    <location>
        <begin position="693"/>
        <end position="744"/>
    </location>
</feature>
<organism evidence="4 5">
    <name type="scientific">Duganella vulcania</name>
    <dbReference type="NCBI Taxonomy" id="2692166"/>
    <lineage>
        <taxon>Bacteria</taxon>
        <taxon>Pseudomonadati</taxon>
        <taxon>Pseudomonadota</taxon>
        <taxon>Betaproteobacteria</taxon>
        <taxon>Burkholderiales</taxon>
        <taxon>Oxalobacteraceae</taxon>
        <taxon>Telluria group</taxon>
        <taxon>Duganella</taxon>
    </lineage>
</organism>
<feature type="domain" description="eCIS core" evidence="2">
    <location>
        <begin position="5"/>
        <end position="81"/>
    </location>
</feature>
<dbReference type="AlphaFoldDB" id="A0A845FZ89"/>
<comment type="caution">
    <text evidence="4">The sequence shown here is derived from an EMBL/GenBank/DDBJ whole genome shotgun (WGS) entry which is preliminary data.</text>
</comment>
<feature type="compositionally biased region" description="Basic and acidic residues" evidence="1">
    <location>
        <begin position="693"/>
        <end position="727"/>
    </location>
</feature>
<dbReference type="Pfam" id="PF13699">
    <property type="entry name" value="eCIS_core"/>
    <property type="match status" value="1"/>
</dbReference>